<dbReference type="EMBL" id="FRCZ01000007">
    <property type="protein sequence ID" value="SHN30120.1"/>
    <property type="molecule type" value="Genomic_DNA"/>
</dbReference>
<organism evidence="2 3">
    <name type="scientific">Gracilibacillus kekensis</name>
    <dbReference type="NCBI Taxonomy" id="1027249"/>
    <lineage>
        <taxon>Bacteria</taxon>
        <taxon>Bacillati</taxon>
        <taxon>Bacillota</taxon>
        <taxon>Bacilli</taxon>
        <taxon>Bacillales</taxon>
        <taxon>Bacillaceae</taxon>
        <taxon>Gracilibacillus</taxon>
    </lineage>
</organism>
<keyword evidence="1" id="KW-0812">Transmembrane</keyword>
<sequence>MTRLISILLYLLFLIIIATLLFFLIISVFPTSEPVVVYLLTLIFTQLLLKEIGTLKIEKL</sequence>
<name>A0A1M7QGD5_9BACI</name>
<protein>
    <submittedName>
        <fullName evidence="2">Uncharacterized protein</fullName>
    </submittedName>
</protein>
<dbReference type="RefSeq" id="WP_139251845.1">
    <property type="nucleotide sequence ID" value="NZ_FRCZ01000007.1"/>
</dbReference>
<evidence type="ECO:0000256" key="1">
    <source>
        <dbReference type="SAM" id="Phobius"/>
    </source>
</evidence>
<dbReference type="Proteomes" id="UP000184184">
    <property type="component" value="Unassembled WGS sequence"/>
</dbReference>
<evidence type="ECO:0000313" key="3">
    <source>
        <dbReference type="Proteomes" id="UP000184184"/>
    </source>
</evidence>
<proteinExistence type="predicted"/>
<keyword evidence="1" id="KW-1133">Transmembrane helix</keyword>
<keyword evidence="3" id="KW-1185">Reference proteome</keyword>
<accession>A0A1M7QGD5</accession>
<keyword evidence="1" id="KW-0472">Membrane</keyword>
<reference evidence="2 3" key="1">
    <citation type="submission" date="2016-11" db="EMBL/GenBank/DDBJ databases">
        <authorList>
            <person name="Jaros S."/>
            <person name="Januszkiewicz K."/>
            <person name="Wedrychowicz H."/>
        </authorList>
    </citation>
    <scope>NUCLEOTIDE SEQUENCE [LARGE SCALE GENOMIC DNA]</scope>
    <source>
        <strain evidence="2 3">CGMCC 1.10681</strain>
    </source>
</reference>
<evidence type="ECO:0000313" key="2">
    <source>
        <dbReference type="EMBL" id="SHN30120.1"/>
    </source>
</evidence>
<dbReference type="AlphaFoldDB" id="A0A1M7QGD5"/>
<gene>
    <name evidence="2" type="ORF">SAMN05216179_3143</name>
</gene>
<feature type="transmembrane region" description="Helical" evidence="1">
    <location>
        <begin position="7"/>
        <end position="29"/>
    </location>
</feature>